<name>A0A646FPN0_9BACT</name>
<dbReference type="InterPro" id="IPR036390">
    <property type="entry name" value="WH_DNA-bd_sf"/>
</dbReference>
<gene>
    <name evidence="3" type="ORF">F7D96_13130</name>
</gene>
<dbReference type="SUPFAM" id="SSF46785">
    <property type="entry name" value="Winged helix' DNA-binding domain"/>
    <property type="match status" value="2"/>
</dbReference>
<dbReference type="Pfam" id="PF21205">
    <property type="entry name" value="Rep3_C"/>
    <property type="match status" value="1"/>
</dbReference>
<evidence type="ECO:0000259" key="2">
    <source>
        <dbReference type="Pfam" id="PF01051"/>
    </source>
</evidence>
<organism evidence="3">
    <name type="scientific">Segatella copri</name>
    <dbReference type="NCBI Taxonomy" id="165179"/>
    <lineage>
        <taxon>Bacteria</taxon>
        <taxon>Pseudomonadati</taxon>
        <taxon>Bacteroidota</taxon>
        <taxon>Bacteroidia</taxon>
        <taxon>Bacteroidales</taxon>
        <taxon>Prevotellaceae</taxon>
        <taxon>Segatella</taxon>
    </lineage>
</organism>
<feature type="domain" description="Initiator Rep protein WH1" evidence="2">
    <location>
        <begin position="24"/>
        <end position="164"/>
    </location>
</feature>
<dbReference type="Proteomes" id="UP001193463">
    <property type="component" value="Unassembled WGS sequence"/>
</dbReference>
<dbReference type="RefSeq" id="WP_153084543.1">
    <property type="nucleotide sequence ID" value="NZ_VZCX01000099.1"/>
</dbReference>
<dbReference type="EMBL" id="VZCX01000099">
    <property type="protein sequence ID" value="MQM97186.1"/>
    <property type="molecule type" value="Genomic_DNA"/>
</dbReference>
<dbReference type="Pfam" id="PF01051">
    <property type="entry name" value="Rep3_N"/>
    <property type="match status" value="1"/>
</dbReference>
<dbReference type="GO" id="GO:0003887">
    <property type="term" value="F:DNA-directed DNA polymerase activity"/>
    <property type="evidence" value="ECO:0007669"/>
    <property type="project" value="InterPro"/>
</dbReference>
<dbReference type="AlphaFoldDB" id="A0A646FPN0"/>
<sequence length="321" mass="37629">MGQLITSENKDMMVSWMYTWSRQQEMSIHEQRIILRILEYCQDEVKGMKIKENMGIIDHHKHDVYIQMPASAAIFDSNLDFDTIKKTLEDLMGRYFEYKDKKRWWKCSFICNPEYEYGSGIMKFSVNNKLWDVWLNFSQGYREFELNKALALPTTYSLKFYMLVSGNSKPITFKTIDEFKQWLGIAPEQYKDKDGKDRIDNIEARVIKPAQKALNNSCPYTFTYSKIKANPDNKRSKVTGFTFTPKYQPKFRDEKLEAKKLQATVCASFSIRPEIYNYLRQQCGFSASDLNNTKDVWLQAQDVLDDPLGEIAILKAKAREA</sequence>
<reference evidence="3" key="1">
    <citation type="submission" date="2019-09" db="EMBL/GenBank/DDBJ databases">
        <title>Distinct polysaccharide growth profiles of human intestinal Prevotella copri isolates.</title>
        <authorList>
            <person name="Fehlner-Peach H."/>
            <person name="Magnabosco C."/>
            <person name="Raghavan V."/>
            <person name="Scher J.U."/>
            <person name="Tett A."/>
            <person name="Cox L.M."/>
            <person name="Gottsegen C."/>
            <person name="Watters A."/>
            <person name="Wiltshire- Gordon J.D."/>
            <person name="Segata N."/>
            <person name="Bonneau R."/>
            <person name="Littman D.R."/>
        </authorList>
    </citation>
    <scope>NUCLEOTIDE SEQUENCE</scope>
    <source>
        <strain evidence="3">IAQ1183</strain>
    </source>
</reference>
<dbReference type="GO" id="GO:0006270">
    <property type="term" value="P:DNA replication initiation"/>
    <property type="evidence" value="ECO:0007669"/>
    <property type="project" value="InterPro"/>
</dbReference>
<dbReference type="InterPro" id="IPR036388">
    <property type="entry name" value="WH-like_DNA-bd_sf"/>
</dbReference>
<comment type="similarity">
    <text evidence="1">Belongs to the initiator RepB protein family.</text>
</comment>
<dbReference type="InterPro" id="IPR000525">
    <property type="entry name" value="Initiator_Rep_WH1"/>
</dbReference>
<accession>A0A646FPN0</accession>
<dbReference type="Gene3D" id="1.10.10.10">
    <property type="entry name" value="Winged helix-like DNA-binding domain superfamily/Winged helix DNA-binding domain"/>
    <property type="match status" value="2"/>
</dbReference>
<evidence type="ECO:0000256" key="1">
    <source>
        <dbReference type="ARBA" id="ARBA00038283"/>
    </source>
</evidence>
<protein>
    <submittedName>
        <fullName evidence="3">Replication initiation protein</fullName>
    </submittedName>
</protein>
<proteinExistence type="inferred from homology"/>
<evidence type="ECO:0000313" key="3">
    <source>
        <dbReference type="EMBL" id="MQM97186.1"/>
    </source>
</evidence>
<feature type="non-terminal residue" evidence="3">
    <location>
        <position position="321"/>
    </location>
</feature>
<comment type="caution">
    <text evidence="3">The sequence shown here is derived from an EMBL/GenBank/DDBJ whole genome shotgun (WGS) entry which is preliminary data.</text>
</comment>